<reference evidence="1 2" key="1">
    <citation type="journal article" date="2021" name="Nat. Commun.">
        <title>Genetic determinants of endophytism in the Arabidopsis root mycobiome.</title>
        <authorList>
            <person name="Mesny F."/>
            <person name="Miyauchi S."/>
            <person name="Thiergart T."/>
            <person name="Pickel B."/>
            <person name="Atanasova L."/>
            <person name="Karlsson M."/>
            <person name="Huettel B."/>
            <person name="Barry K.W."/>
            <person name="Haridas S."/>
            <person name="Chen C."/>
            <person name="Bauer D."/>
            <person name="Andreopoulos W."/>
            <person name="Pangilinan J."/>
            <person name="LaButti K."/>
            <person name="Riley R."/>
            <person name="Lipzen A."/>
            <person name="Clum A."/>
            <person name="Drula E."/>
            <person name="Henrissat B."/>
            <person name="Kohler A."/>
            <person name="Grigoriev I.V."/>
            <person name="Martin F.M."/>
            <person name="Hacquard S."/>
        </authorList>
    </citation>
    <scope>NUCLEOTIDE SEQUENCE [LARGE SCALE GENOMIC DNA]</scope>
    <source>
        <strain evidence="1 2">MPI-SDFR-AT-0079</strain>
    </source>
</reference>
<accession>A0ACB7PA05</accession>
<name>A0ACB7PA05_9PEZI</name>
<evidence type="ECO:0000313" key="1">
    <source>
        <dbReference type="EMBL" id="KAH6632294.1"/>
    </source>
</evidence>
<evidence type="ECO:0000313" key="2">
    <source>
        <dbReference type="Proteomes" id="UP000724584"/>
    </source>
</evidence>
<sequence length="303" mass="32808">MDSNPPPNIYIVGAQCTGKTTLVNNLRAHFYQSHFPHNSNSNSEHDNDNNNNNNKKNNKNSNNDDDNNNNANKNNINPPPHPPSPPPSPPSPPPAIITEVARTVLAIHHFTAQDVRIPARSLALQRLILEAQAAAEERALLGMTRTRTMTAAAEAGTMEVGKTDTEGTNDGGGSDCSSRPGWFISDRSGADPIAYALRYAGGEEARRALAGTAAWAGLRARMRRSLVVVCEAGAATAAAGWLRDDGVRLMPEDVDEWAGFHAAFCRMLEAEAVPYVVLGVGVGGREERVRFVLERWRERAAQV</sequence>
<protein>
    <submittedName>
        <fullName evidence="1">Uncharacterized protein</fullName>
    </submittedName>
</protein>
<keyword evidence="2" id="KW-1185">Reference proteome</keyword>
<dbReference type="EMBL" id="JAGIZQ010000004">
    <property type="protein sequence ID" value="KAH6632294.1"/>
    <property type="molecule type" value="Genomic_DNA"/>
</dbReference>
<organism evidence="1 2">
    <name type="scientific">Chaetomium tenue</name>
    <dbReference type="NCBI Taxonomy" id="1854479"/>
    <lineage>
        <taxon>Eukaryota</taxon>
        <taxon>Fungi</taxon>
        <taxon>Dikarya</taxon>
        <taxon>Ascomycota</taxon>
        <taxon>Pezizomycotina</taxon>
        <taxon>Sordariomycetes</taxon>
        <taxon>Sordariomycetidae</taxon>
        <taxon>Sordariales</taxon>
        <taxon>Chaetomiaceae</taxon>
        <taxon>Chaetomium</taxon>
    </lineage>
</organism>
<gene>
    <name evidence="1" type="ORF">F5144DRAFT_247359</name>
</gene>
<proteinExistence type="predicted"/>
<dbReference type="Proteomes" id="UP000724584">
    <property type="component" value="Unassembled WGS sequence"/>
</dbReference>
<comment type="caution">
    <text evidence="1">The sequence shown here is derived from an EMBL/GenBank/DDBJ whole genome shotgun (WGS) entry which is preliminary data.</text>
</comment>